<keyword evidence="2" id="KW-1185">Reference proteome</keyword>
<proteinExistence type="predicted"/>
<dbReference type="AlphaFoldDB" id="A0A371FGC4"/>
<name>A0A371FGC4_MUCPR</name>
<evidence type="ECO:0000313" key="1">
    <source>
        <dbReference type="EMBL" id="RDX77384.1"/>
    </source>
</evidence>
<sequence>MMVMVNPTNHVPSATIAIVGHTINKCYYEDHQASGSIASIVSTGNSFVGLSHSTSLGPWTL</sequence>
<organism evidence="1 2">
    <name type="scientific">Mucuna pruriens</name>
    <name type="common">Velvet bean</name>
    <name type="synonym">Dolichos pruriens</name>
    <dbReference type="NCBI Taxonomy" id="157652"/>
    <lineage>
        <taxon>Eukaryota</taxon>
        <taxon>Viridiplantae</taxon>
        <taxon>Streptophyta</taxon>
        <taxon>Embryophyta</taxon>
        <taxon>Tracheophyta</taxon>
        <taxon>Spermatophyta</taxon>
        <taxon>Magnoliopsida</taxon>
        <taxon>eudicotyledons</taxon>
        <taxon>Gunneridae</taxon>
        <taxon>Pentapetalae</taxon>
        <taxon>rosids</taxon>
        <taxon>fabids</taxon>
        <taxon>Fabales</taxon>
        <taxon>Fabaceae</taxon>
        <taxon>Papilionoideae</taxon>
        <taxon>50 kb inversion clade</taxon>
        <taxon>NPAAA clade</taxon>
        <taxon>indigoferoid/millettioid clade</taxon>
        <taxon>Phaseoleae</taxon>
        <taxon>Mucuna</taxon>
    </lineage>
</organism>
<protein>
    <submittedName>
        <fullName evidence="1">Uncharacterized protein</fullName>
    </submittedName>
</protein>
<evidence type="ECO:0000313" key="2">
    <source>
        <dbReference type="Proteomes" id="UP000257109"/>
    </source>
</evidence>
<dbReference type="Proteomes" id="UP000257109">
    <property type="component" value="Unassembled WGS sequence"/>
</dbReference>
<feature type="non-terminal residue" evidence="1">
    <location>
        <position position="1"/>
    </location>
</feature>
<dbReference type="EMBL" id="QJKJ01009187">
    <property type="protein sequence ID" value="RDX77384.1"/>
    <property type="molecule type" value="Genomic_DNA"/>
</dbReference>
<comment type="caution">
    <text evidence="1">The sequence shown here is derived from an EMBL/GenBank/DDBJ whole genome shotgun (WGS) entry which is preliminary data.</text>
</comment>
<accession>A0A371FGC4</accession>
<reference evidence="1" key="1">
    <citation type="submission" date="2018-05" db="EMBL/GenBank/DDBJ databases">
        <title>Draft genome of Mucuna pruriens seed.</title>
        <authorList>
            <person name="Nnadi N.E."/>
            <person name="Vos R."/>
            <person name="Hasami M.H."/>
            <person name="Devisetty U.K."/>
            <person name="Aguiy J.C."/>
        </authorList>
    </citation>
    <scope>NUCLEOTIDE SEQUENCE [LARGE SCALE GENOMIC DNA]</scope>
    <source>
        <strain evidence="1">JCA_2017</strain>
    </source>
</reference>
<gene>
    <name evidence="1" type="ORF">CR513_42511</name>
</gene>